<dbReference type="Proteomes" id="UP000499080">
    <property type="component" value="Unassembled WGS sequence"/>
</dbReference>
<dbReference type="EMBL" id="BGPR01023970">
    <property type="protein sequence ID" value="GBN91606.1"/>
    <property type="molecule type" value="Genomic_DNA"/>
</dbReference>
<evidence type="ECO:0000313" key="1">
    <source>
        <dbReference type="EMBL" id="GBN91592.1"/>
    </source>
</evidence>
<reference evidence="3 4" key="1">
    <citation type="journal article" date="2019" name="Sci. Rep.">
        <title>Orb-weaving spider Araneus ventricosus genome elucidates the spidroin gene catalogue.</title>
        <authorList>
            <person name="Kono N."/>
            <person name="Nakamura H."/>
            <person name="Ohtoshi R."/>
            <person name="Moran D.A.P."/>
            <person name="Shinohara A."/>
            <person name="Yoshida Y."/>
            <person name="Fujiwara M."/>
            <person name="Mori M."/>
            <person name="Tomita M."/>
            <person name="Arakawa K."/>
        </authorList>
    </citation>
    <scope>NUCLEOTIDE SEQUENCE [LARGE SCALE GENOMIC DNA]</scope>
</reference>
<feature type="non-terminal residue" evidence="3">
    <location>
        <position position="1"/>
    </location>
</feature>
<proteinExistence type="predicted"/>
<comment type="caution">
    <text evidence="3">The sequence shown here is derived from an EMBL/GenBank/DDBJ whole genome shotgun (WGS) entry which is preliminary data.</text>
</comment>
<dbReference type="EMBL" id="BGPR01023964">
    <property type="protein sequence ID" value="GBN91592.1"/>
    <property type="molecule type" value="Genomic_DNA"/>
</dbReference>
<sequence length="26" mass="2929">YSMSAYCVCVCDNAYPGRATKVVEWL</sequence>
<protein>
    <submittedName>
        <fullName evidence="3">Uncharacterized protein</fullName>
    </submittedName>
</protein>
<dbReference type="AlphaFoldDB" id="A0A4Y2SV08"/>
<accession>A0A4Y2SV08</accession>
<dbReference type="EMBL" id="BGPR01024205">
    <property type="protein sequence ID" value="GBN92077.1"/>
    <property type="molecule type" value="Genomic_DNA"/>
</dbReference>
<keyword evidence="4" id="KW-1185">Reference proteome</keyword>
<name>A0A4Y2SV08_ARAVE</name>
<evidence type="ECO:0000313" key="4">
    <source>
        <dbReference type="Proteomes" id="UP000499080"/>
    </source>
</evidence>
<evidence type="ECO:0000313" key="2">
    <source>
        <dbReference type="EMBL" id="GBN91606.1"/>
    </source>
</evidence>
<organism evidence="3 4">
    <name type="scientific">Araneus ventricosus</name>
    <name type="common">Orbweaver spider</name>
    <name type="synonym">Epeira ventricosa</name>
    <dbReference type="NCBI Taxonomy" id="182803"/>
    <lineage>
        <taxon>Eukaryota</taxon>
        <taxon>Metazoa</taxon>
        <taxon>Ecdysozoa</taxon>
        <taxon>Arthropoda</taxon>
        <taxon>Chelicerata</taxon>
        <taxon>Arachnida</taxon>
        <taxon>Araneae</taxon>
        <taxon>Araneomorphae</taxon>
        <taxon>Entelegynae</taxon>
        <taxon>Araneoidea</taxon>
        <taxon>Araneidae</taxon>
        <taxon>Araneus</taxon>
    </lineage>
</organism>
<evidence type="ECO:0000313" key="3">
    <source>
        <dbReference type="EMBL" id="GBN92077.1"/>
    </source>
</evidence>
<gene>
    <name evidence="2" type="ORF">AVEN_107710_1</name>
    <name evidence="3" type="ORF">AVEN_123956_1</name>
    <name evidence="1" type="ORF">AVEN_263191_1</name>
</gene>